<dbReference type="InterPro" id="IPR036259">
    <property type="entry name" value="MFS_trans_sf"/>
</dbReference>
<feature type="transmembrane region" description="Helical" evidence="6">
    <location>
        <begin position="198"/>
        <end position="220"/>
    </location>
</feature>
<evidence type="ECO:0000256" key="2">
    <source>
        <dbReference type="ARBA" id="ARBA00022692"/>
    </source>
</evidence>
<evidence type="ECO:0000256" key="4">
    <source>
        <dbReference type="ARBA" id="ARBA00023136"/>
    </source>
</evidence>
<dbReference type="Gene3D" id="1.20.1250.20">
    <property type="entry name" value="MFS general substrate transporter like domains"/>
    <property type="match status" value="2"/>
</dbReference>
<dbReference type="EMBL" id="KZ819328">
    <property type="protein sequence ID" value="PWN20258.1"/>
    <property type="molecule type" value="Genomic_DNA"/>
</dbReference>
<feature type="transmembrane region" description="Helical" evidence="6">
    <location>
        <begin position="102"/>
        <end position="125"/>
    </location>
</feature>
<keyword evidence="8" id="KW-1185">Reference proteome</keyword>
<dbReference type="GO" id="GO:0022857">
    <property type="term" value="F:transmembrane transporter activity"/>
    <property type="evidence" value="ECO:0007669"/>
    <property type="project" value="InterPro"/>
</dbReference>
<evidence type="ECO:0000313" key="7">
    <source>
        <dbReference type="EMBL" id="PWN20258.1"/>
    </source>
</evidence>
<dbReference type="SUPFAM" id="SSF103473">
    <property type="entry name" value="MFS general substrate transporter"/>
    <property type="match status" value="1"/>
</dbReference>
<feature type="transmembrane region" description="Helical" evidence="6">
    <location>
        <begin position="75"/>
        <end position="95"/>
    </location>
</feature>
<comment type="subcellular location">
    <subcellularLocation>
        <location evidence="1">Membrane</location>
        <topology evidence="1">Multi-pass membrane protein</topology>
    </subcellularLocation>
</comment>
<dbReference type="RefSeq" id="XP_025347418.1">
    <property type="nucleotide sequence ID" value="XM_025494707.1"/>
</dbReference>
<feature type="transmembrane region" description="Helical" evidence="6">
    <location>
        <begin position="495"/>
        <end position="517"/>
    </location>
</feature>
<name>A0A316U5Z8_9BASI</name>
<sequence>MASSQPSGSGSGQASSSAIISTIRDKAPSETQRRRLLSLFGSILVSLSAGSNYAFSTFGPQLQDSLHLTSTQLNVVGVLGNMGVYLSGPLWGKWVDKRGPKLALLIGAVMILCSYGGMSLVYRYSWPYHSAVLPAFLNLIAGAGNSAAFTAAMNAQAKSFSGTQRGSATALVLAGFGLSAFMYSALSHELFPGNTSDYLLLLGVGSSASFLLGIALVQIIPPAVVLETPNTSAIDERLTGDVDVEQVRRQRPRQKRRVSRTSQDLGAEAYLISSDEEGDSEDVETGRESERQGLLNGNINKNTTVDGADNVDITGWKLVKQTDFRLLFLITCLISGSGLLLINNVGTITRTLWEYSHAKHNSVTDTLPHLVYRAFDDPVMSILKHQDASRIQQEQAHQVSAISIGNASGRVVIGLLSDLWVTYTGSAKQRVWVLLPVTLLSFSAQFLFALPETIDNVHSLLFASALGGFAYGAYHGAAPCLTFEWFGLRHAARNWSLVALAPVISGNIFNLLFGKVFDSHVPASSPVHQCNLGEECYRTSFLITSTGTACSVLVALVLIFRRAGIPHLGGGTSGGRST</sequence>
<feature type="transmembrane region" description="Helical" evidence="6">
    <location>
        <begin position="537"/>
        <end position="560"/>
    </location>
</feature>
<proteinExistence type="predicted"/>
<dbReference type="InterPro" id="IPR011701">
    <property type="entry name" value="MFS"/>
</dbReference>
<feature type="transmembrane region" description="Helical" evidence="6">
    <location>
        <begin position="36"/>
        <end position="55"/>
    </location>
</feature>
<accession>A0A316U5Z8</accession>
<dbReference type="AlphaFoldDB" id="A0A316U5Z8"/>
<evidence type="ECO:0000256" key="6">
    <source>
        <dbReference type="SAM" id="Phobius"/>
    </source>
</evidence>
<evidence type="ECO:0000313" key="8">
    <source>
        <dbReference type="Proteomes" id="UP000245942"/>
    </source>
</evidence>
<evidence type="ECO:0000256" key="5">
    <source>
        <dbReference type="SAM" id="MobiDB-lite"/>
    </source>
</evidence>
<feature type="transmembrane region" description="Helical" evidence="6">
    <location>
        <begin position="167"/>
        <end position="186"/>
    </location>
</feature>
<dbReference type="PANTHER" id="PTHR21576">
    <property type="entry name" value="UNCHARACTERIZED NODULIN-LIKE PROTEIN"/>
    <property type="match status" value="1"/>
</dbReference>
<dbReference type="GeneID" id="37016441"/>
<keyword evidence="3 6" id="KW-1133">Transmembrane helix</keyword>
<organism evidence="7 8">
    <name type="scientific">Pseudomicrostroma glucosiphilum</name>
    <dbReference type="NCBI Taxonomy" id="1684307"/>
    <lineage>
        <taxon>Eukaryota</taxon>
        <taxon>Fungi</taxon>
        <taxon>Dikarya</taxon>
        <taxon>Basidiomycota</taxon>
        <taxon>Ustilaginomycotina</taxon>
        <taxon>Exobasidiomycetes</taxon>
        <taxon>Microstromatales</taxon>
        <taxon>Microstromatales incertae sedis</taxon>
        <taxon>Pseudomicrostroma</taxon>
    </lineage>
</organism>
<evidence type="ECO:0000256" key="3">
    <source>
        <dbReference type="ARBA" id="ARBA00022989"/>
    </source>
</evidence>
<protein>
    <submittedName>
        <fullName evidence="7">MFS general substrate transporter</fullName>
    </submittedName>
</protein>
<dbReference type="PANTHER" id="PTHR21576:SF160">
    <property type="entry name" value="NODULIN-LIKE DOMAIN-CONTAINING PROTEIN"/>
    <property type="match status" value="1"/>
</dbReference>
<feature type="transmembrane region" description="Helical" evidence="6">
    <location>
        <begin position="326"/>
        <end position="346"/>
    </location>
</feature>
<dbReference type="STRING" id="1684307.A0A316U5Z8"/>
<dbReference type="Proteomes" id="UP000245942">
    <property type="component" value="Unassembled WGS sequence"/>
</dbReference>
<dbReference type="Pfam" id="PF07690">
    <property type="entry name" value="MFS_1"/>
    <property type="match status" value="1"/>
</dbReference>
<feature type="region of interest" description="Disordered" evidence="5">
    <location>
        <begin position="275"/>
        <end position="298"/>
    </location>
</feature>
<feature type="transmembrane region" description="Helical" evidence="6">
    <location>
        <begin position="431"/>
        <end position="450"/>
    </location>
</feature>
<dbReference type="GO" id="GO:0000329">
    <property type="term" value="C:fungal-type vacuole membrane"/>
    <property type="evidence" value="ECO:0007669"/>
    <property type="project" value="TreeGrafter"/>
</dbReference>
<evidence type="ECO:0000256" key="1">
    <source>
        <dbReference type="ARBA" id="ARBA00004141"/>
    </source>
</evidence>
<feature type="transmembrane region" description="Helical" evidence="6">
    <location>
        <begin position="456"/>
        <end position="474"/>
    </location>
</feature>
<gene>
    <name evidence="7" type="ORF">BCV69DRAFT_308674</name>
</gene>
<keyword evidence="4 6" id="KW-0472">Membrane</keyword>
<reference evidence="7 8" key="1">
    <citation type="journal article" date="2018" name="Mol. Biol. Evol.">
        <title>Broad Genomic Sampling Reveals a Smut Pathogenic Ancestry of the Fungal Clade Ustilaginomycotina.</title>
        <authorList>
            <person name="Kijpornyongpan T."/>
            <person name="Mondo S.J."/>
            <person name="Barry K."/>
            <person name="Sandor L."/>
            <person name="Lee J."/>
            <person name="Lipzen A."/>
            <person name="Pangilinan J."/>
            <person name="LaButti K."/>
            <person name="Hainaut M."/>
            <person name="Henrissat B."/>
            <person name="Grigoriev I.V."/>
            <person name="Spatafora J.W."/>
            <person name="Aime M.C."/>
        </authorList>
    </citation>
    <scope>NUCLEOTIDE SEQUENCE [LARGE SCALE GENOMIC DNA]</scope>
    <source>
        <strain evidence="7 8">MCA 4718</strain>
    </source>
</reference>
<keyword evidence="2 6" id="KW-0812">Transmembrane</keyword>
<dbReference type="OrthoDB" id="410267at2759"/>